<dbReference type="RefSeq" id="WP_092521354.1">
    <property type="nucleotide sequence ID" value="NZ_FNKO01000001.1"/>
</dbReference>
<sequence length="914" mass="100205">MPLNPSFGRRGFLAGASAAAAVTFLGNEVAAAAPAAGETAKPERTELHWLEGTPAAPAAATWGVPWPRGAVSADTSFALAGKDGAAVPLQSWPLAYWPDGTLKWSGHAMAAGAPADSYHLTEGKPAEPENAVGVSEESGRIRLSNGIVDVALARGGTEVIGSVGRDGRATASTGRLVLLTQDQPDGEDAEPRRFEWSGVVESAEVEQRGPVRAVVKLSGRYKQDHGKRRGAGGRGILPWTLRVYLSAGDESVGLVHNFVWDADVDKDHVRGLGLRLSVPMADEAHNRHVRFGTDSGGVWSEPVRVLTGLRRDPGEEVRNAQYAGTRTPDPQEWSAEVREGYQELALWNDFVLFQESSEHFSVRKRTSSAASWLKNAGRGSRAAGFGYFGGVSGGLGVGLQDFWRRFPRSLDISGAATDSATVTLWSYSPHAEAMDLRHYDTEAHGLGLAYEDVQEGFSTPEGIARSTEMRLWTLPATPTRKRVAELSAEVDAPAQLVAQPSRYHGAGVFGRWSLPDRSTSGRAELERSIERDIEFYKGQIDQREWYGFWDYGDVMHTYDSDRHEWRYDVGGYAWDNGELGTDAMLWYVFLRSGDPTAFRMARAMTQHLSEVDTHHSGRFAGLGARHNVSHWGGGAKEARVSESFTKRFCYYLTADETLGDLMRSSLKADETMVRVPPLRNALPPQDEVPTRLRIGPDWYALVSNWLTEWERTGDTRWRDRIVTGMRDIAGFPAGLFTGEAGGAVGFDPDSAHLTNLDKGDYEGGYNLSMAFCGEQILWETLELVDVPEFRRTFLDFARYAQAPSEEKIDRFGFDFDPGLFATIYSRVTAWAGEQLDDPGLRRRGWEKFTSDPNGRPWPDPVRVDGAAVATPVDEIPVDRSSNQSGDFVTCGTNDAAQRTLAIVSLLAIAPDEAP</sequence>
<dbReference type="Pfam" id="PF19501">
    <property type="entry name" value="PcRGLX_1st"/>
    <property type="match status" value="1"/>
</dbReference>
<dbReference type="Pfam" id="PF21346">
    <property type="entry name" value="PcRGLX_3rd"/>
    <property type="match status" value="1"/>
</dbReference>
<feature type="domain" description="PcRGLX/YetA-like central beta-sandwich" evidence="2">
    <location>
        <begin position="133"/>
        <end position="487"/>
    </location>
</feature>
<dbReference type="Pfam" id="PF21345">
    <property type="entry name" value="PcRGLX_2nd"/>
    <property type="match status" value="1"/>
</dbReference>
<name>A0A1H0ZCR5_9ACTN</name>
<dbReference type="EMBL" id="FNKO01000001">
    <property type="protein sequence ID" value="SDQ25275.1"/>
    <property type="molecule type" value="Genomic_DNA"/>
</dbReference>
<evidence type="ECO:0000259" key="3">
    <source>
        <dbReference type="Pfam" id="PF21346"/>
    </source>
</evidence>
<evidence type="ECO:0000259" key="1">
    <source>
        <dbReference type="Pfam" id="PF19501"/>
    </source>
</evidence>
<dbReference type="AlphaFoldDB" id="A0A1H0ZCR5"/>
<dbReference type="PANTHER" id="PTHR40081">
    <property type="entry name" value="CONCANAVALIN A-LIKE LECTIN/GLUCANASE"/>
    <property type="match status" value="1"/>
</dbReference>
<evidence type="ECO:0000313" key="5">
    <source>
        <dbReference type="Proteomes" id="UP000199301"/>
    </source>
</evidence>
<dbReference type="InterPro" id="IPR045793">
    <property type="entry name" value="PcRGLX/YetA-like"/>
</dbReference>
<proteinExistence type="predicted"/>
<gene>
    <name evidence="4" type="ORF">SAMN04489718_0973</name>
</gene>
<dbReference type="PROSITE" id="PS51318">
    <property type="entry name" value="TAT"/>
    <property type="match status" value="1"/>
</dbReference>
<dbReference type="STRING" id="995062.SAMN04489718_0973"/>
<dbReference type="InterPro" id="IPR006311">
    <property type="entry name" value="TAT_signal"/>
</dbReference>
<dbReference type="OrthoDB" id="262615at2"/>
<feature type="domain" description="PcRGLX/YetA-like C-terminal alpha/alpha toroid" evidence="3">
    <location>
        <begin position="493"/>
        <end position="913"/>
    </location>
</feature>
<dbReference type="InterPro" id="IPR048329">
    <property type="entry name" value="PcRGLX_1st"/>
</dbReference>
<reference evidence="5" key="1">
    <citation type="submission" date="2016-10" db="EMBL/GenBank/DDBJ databases">
        <authorList>
            <person name="Varghese N."/>
            <person name="Submissions S."/>
        </authorList>
    </citation>
    <scope>NUCLEOTIDE SEQUENCE [LARGE SCALE GENOMIC DNA]</scope>
    <source>
        <strain evidence="5">DSM 45459</strain>
    </source>
</reference>
<accession>A0A1H0ZCR5</accession>
<evidence type="ECO:0000259" key="2">
    <source>
        <dbReference type="Pfam" id="PF21345"/>
    </source>
</evidence>
<dbReference type="PANTHER" id="PTHR40081:SF1">
    <property type="entry name" value="TAT PATHWAY SIGNAL SEQUENCE DOMAIN PROTEIN"/>
    <property type="match status" value="1"/>
</dbReference>
<dbReference type="Proteomes" id="UP000199301">
    <property type="component" value="Unassembled WGS sequence"/>
</dbReference>
<organism evidence="4 5">
    <name type="scientific">Actinopolyspora saharensis</name>
    <dbReference type="NCBI Taxonomy" id="995062"/>
    <lineage>
        <taxon>Bacteria</taxon>
        <taxon>Bacillati</taxon>
        <taxon>Actinomycetota</taxon>
        <taxon>Actinomycetes</taxon>
        <taxon>Actinopolysporales</taxon>
        <taxon>Actinopolysporaceae</taxon>
        <taxon>Actinopolyspora</taxon>
    </lineage>
</organism>
<protein>
    <recommendedName>
        <fullName evidence="6">Tat (Twin-arginine translocation) pathway signal sequence</fullName>
    </recommendedName>
</protein>
<keyword evidence="5" id="KW-1185">Reference proteome</keyword>
<evidence type="ECO:0008006" key="6">
    <source>
        <dbReference type="Google" id="ProtNLM"/>
    </source>
</evidence>
<dbReference type="InterPro" id="IPR048331">
    <property type="entry name" value="PcRGLX/YetA_3rd"/>
</dbReference>
<dbReference type="InterPro" id="IPR048330">
    <property type="entry name" value="PcRGLX/YetA_2nd"/>
</dbReference>
<feature type="domain" description="PcRGLX/YetA-like N-terminal RIFT barrel" evidence="1">
    <location>
        <begin position="44"/>
        <end position="122"/>
    </location>
</feature>
<evidence type="ECO:0000313" key="4">
    <source>
        <dbReference type="EMBL" id="SDQ25275.1"/>
    </source>
</evidence>